<gene>
    <name evidence="1" type="ORF">BAAM0483_09180</name>
</gene>
<sequence length="51" mass="5703">MNTFQHGGQLLTKAMHPSVIDELSNDLYVLLPPNEVAQRVTGLLPHLTRVH</sequence>
<evidence type="ECO:0000313" key="1">
    <source>
        <dbReference type="EMBL" id="KOA47835.1"/>
    </source>
</evidence>
<organism evidence="1 2">
    <name type="scientific">Bifidobacterium animalis subsp. animalis MCC 0483</name>
    <dbReference type="NCBI Taxonomy" id="1365955"/>
    <lineage>
        <taxon>Bacteria</taxon>
        <taxon>Bacillati</taxon>
        <taxon>Actinomycetota</taxon>
        <taxon>Actinomycetes</taxon>
        <taxon>Bifidobacteriales</taxon>
        <taxon>Bifidobacteriaceae</taxon>
        <taxon>Bifidobacterium</taxon>
    </lineage>
</organism>
<accession>A0AB34T607</accession>
<proteinExistence type="predicted"/>
<dbReference type="AlphaFoldDB" id="A0AB34T607"/>
<dbReference type="EMBL" id="AWFK01000021">
    <property type="protein sequence ID" value="KOA47835.1"/>
    <property type="molecule type" value="Genomic_DNA"/>
</dbReference>
<name>A0AB34T607_9BIFI</name>
<protein>
    <submittedName>
        <fullName evidence="1">Uncharacterized protein</fullName>
    </submittedName>
</protein>
<reference evidence="1 2" key="1">
    <citation type="journal article" date="2015" name="Int J Genomics">
        <title>Comparative Genomics Revealed Genetic Diversity and Species/Strain-Level Differences in Carbohydrate Metabolism of Three Probiotic Bifidobacterial Species.</title>
        <authorList>
            <person name="Odamaki T."/>
            <person name="Horigome A."/>
            <person name="Sugahara H."/>
            <person name="Hashikura N."/>
            <person name="Minami J."/>
            <person name="Xiao J.Z."/>
            <person name="Abe F."/>
        </authorList>
    </citation>
    <scope>NUCLEOTIDE SEQUENCE [LARGE SCALE GENOMIC DNA]</scope>
    <source>
        <strain evidence="1 2">MCC 0483</strain>
    </source>
</reference>
<dbReference type="Proteomes" id="UP000037239">
    <property type="component" value="Unassembled WGS sequence"/>
</dbReference>
<evidence type="ECO:0000313" key="2">
    <source>
        <dbReference type="Proteomes" id="UP000037239"/>
    </source>
</evidence>
<dbReference type="RefSeq" id="WP_154708464.1">
    <property type="nucleotide sequence ID" value="NZ_AWFK01000021.1"/>
</dbReference>
<comment type="caution">
    <text evidence="1">The sequence shown here is derived from an EMBL/GenBank/DDBJ whole genome shotgun (WGS) entry which is preliminary data.</text>
</comment>